<dbReference type="EMBL" id="JBHSFP010000014">
    <property type="protein sequence ID" value="MFC4533180.1"/>
    <property type="molecule type" value="Genomic_DNA"/>
</dbReference>
<sequence>MSDDPRLVEYLKRVTAELYETRARLRDAEANARSDGEANARSDGDPVVVVGVGCRFPGGVASADDLWDLVARGGDAVSDFPADRGWDLEGLFDLAGDDRAPFAMAGGFVREAAGFDAAFFGISPREALVMDPQQRLFLEVVWHGLESAGIDPAGLAGGAAGVFAGVMGGDYASGLAGVPHDLVGLVGVGNAAGAVSGRAAYALGVHGPAISVDTACSSSLVAVHLAVAALRRGECDLAVAGGVTVMSSPARFAEFWRQGGLAPDGRCKAFAAEADGTAWAEGAGVVVLERLSAARAAGHRVWAVVAGSAVNQDGASNGFTAPSGRAQEAVIRAALADAGVRSDEVDVVEAHGTGTRLGDPIEAAALAAAYGRGRDGGRPLWLGSVKSNLGHTQAAAGVAGMIKMMMAMRHGTLPASLHIGAPTPHADWDAGIRPLTEPVPWPATGRPRRAGVSAFGVSGTNAHLILQEGEERAPAAGGPHPGNAAAPSGPTRASVTASGRWSPWVLSGASGPALAAQARALREHLARLPEGWDAADVAYSLATTRTHHPHRAAIVGRDRDDLFAGLAALAAGDAASHLVTGHVRDAAATAAFLFPGQGAQWRGMGVELLDSSPAFRDQMAECEKALAPYADWSPVAVLRGDAGAPSMDRVDILQPVSLAVTISLAALWLAYGVRPAAVAGHSQGEIAAAWLAGALSLSDAMMVAALRGRALARLSGLGGMASVGLPEEQARELALPWRDRLTIGAVNGPRTTVLSGDQDALAGFLAECASRGVRAQRIPVDYASHSPQVERIRDEVLRLLAPVAPTPPELPFVSGVTGQWADPAVDRLDARHWYRSLREPVRFDRSVATLLADGHRVLIEVGPHPVLAPGVRETIDESGVRACVLGTLRRDDGGLDRFLCSLAEAHVGGVPLDWHAVFEESGAHRMDLPGYAFQRERYWLRPVLPAVLPPEAPAPTPPPVRPSPPPPRATEPGTEPGEASLEARGEEPGEASGGECGETRGGVRGEELARLVGGHLAAVLRYPSLDGFPSDATFRDLGLESTAAVELRNRIAIATGVELRLTDVLNYPTVRDLAERLEALVSEATSHRAPPAGPDTTAGPAEPQTGTVPTDASADAGADARGGAGADADTHAGAGGGADADTHAGAGGGADADADRSAVAGADRSAGADGSAGVGAAGVSVPAAGGGGTEGRDSLVSLYLRGVESGRANDAMRLVRAAARLRDTFGPNAAPGAATLVRTATGSTRPALVCAVPPVAPITDVAYSFLASALPEPRDVWTLWPPGFSEGRPLPADLPALFNALRSAIEARFGPAPVVLAGYSSGGWIARGLAEHLEAAGRPAAAVVLFDIHLPVAEMDDVRAAFMREQARRRDLFARDARSAPPGAQLSAMGGYVGLFDGWAPTPIGTPTLHLRASRTLPGVPATAPEDQFPGRLLHTSASLPGDHFTLLSQHAAESARAMHDWLAEVL</sequence>
<dbReference type="InterPro" id="IPR029058">
    <property type="entry name" value="AB_hydrolase_fold"/>
</dbReference>
<keyword evidence="7" id="KW-0012">Acyltransferase</keyword>
<proteinExistence type="predicted"/>
<evidence type="ECO:0000256" key="3">
    <source>
        <dbReference type="ARBA" id="ARBA00022553"/>
    </source>
</evidence>
<dbReference type="InterPro" id="IPR014043">
    <property type="entry name" value="Acyl_transferase_dom"/>
</dbReference>
<dbReference type="InterPro" id="IPR020802">
    <property type="entry name" value="TesA-like"/>
</dbReference>
<dbReference type="Pfam" id="PF00109">
    <property type="entry name" value="ketoacyl-synt"/>
    <property type="match status" value="1"/>
</dbReference>
<dbReference type="InterPro" id="IPR020841">
    <property type="entry name" value="PKS_Beta-ketoAc_synthase_dom"/>
</dbReference>
<feature type="compositionally biased region" description="Low complexity" evidence="8">
    <location>
        <begin position="474"/>
        <end position="490"/>
    </location>
</feature>
<dbReference type="Gene3D" id="1.10.1200.10">
    <property type="entry name" value="ACP-like"/>
    <property type="match status" value="1"/>
</dbReference>
<evidence type="ECO:0000256" key="1">
    <source>
        <dbReference type="ARBA" id="ARBA00001957"/>
    </source>
</evidence>
<evidence type="ECO:0000313" key="12">
    <source>
        <dbReference type="Proteomes" id="UP001596004"/>
    </source>
</evidence>
<feature type="compositionally biased region" description="Low complexity" evidence="8">
    <location>
        <begin position="1157"/>
        <end position="1169"/>
    </location>
</feature>
<organism evidence="11 12">
    <name type="scientific">Sphaerisporangium dianthi</name>
    <dbReference type="NCBI Taxonomy" id="1436120"/>
    <lineage>
        <taxon>Bacteria</taxon>
        <taxon>Bacillati</taxon>
        <taxon>Actinomycetota</taxon>
        <taxon>Actinomycetes</taxon>
        <taxon>Streptosporangiales</taxon>
        <taxon>Streptosporangiaceae</taxon>
        <taxon>Sphaerisporangium</taxon>
    </lineage>
</organism>
<dbReference type="SMART" id="SM00827">
    <property type="entry name" value="PKS_AT"/>
    <property type="match status" value="1"/>
</dbReference>
<dbReference type="SUPFAM" id="SSF53474">
    <property type="entry name" value="alpha/beta-Hydrolases"/>
    <property type="match status" value="1"/>
</dbReference>
<keyword evidence="4" id="KW-0808">Transferase</keyword>
<dbReference type="InterPro" id="IPR036736">
    <property type="entry name" value="ACP-like_sf"/>
</dbReference>
<dbReference type="Pfam" id="PF00698">
    <property type="entry name" value="Acyl_transf_1"/>
    <property type="match status" value="1"/>
</dbReference>
<dbReference type="PROSITE" id="PS00012">
    <property type="entry name" value="PHOSPHOPANTETHEINE"/>
    <property type="match status" value="1"/>
</dbReference>
<dbReference type="Pfam" id="PF00550">
    <property type="entry name" value="PP-binding"/>
    <property type="match status" value="1"/>
</dbReference>
<dbReference type="SUPFAM" id="SSF47336">
    <property type="entry name" value="ACP-like"/>
    <property type="match status" value="1"/>
</dbReference>
<dbReference type="CDD" id="cd00833">
    <property type="entry name" value="PKS"/>
    <property type="match status" value="1"/>
</dbReference>
<dbReference type="PROSITE" id="PS52004">
    <property type="entry name" value="KS3_2"/>
    <property type="match status" value="1"/>
</dbReference>
<dbReference type="InterPro" id="IPR001227">
    <property type="entry name" value="Ac_transferase_dom_sf"/>
</dbReference>
<keyword evidence="5" id="KW-0045">Antibiotic biosynthesis</keyword>
<dbReference type="RefSeq" id="WP_380842350.1">
    <property type="nucleotide sequence ID" value="NZ_JBHSFP010000014.1"/>
</dbReference>
<evidence type="ECO:0000259" key="10">
    <source>
        <dbReference type="PROSITE" id="PS52004"/>
    </source>
</evidence>
<evidence type="ECO:0000256" key="2">
    <source>
        <dbReference type="ARBA" id="ARBA00022450"/>
    </source>
</evidence>
<reference evidence="12" key="1">
    <citation type="journal article" date="2019" name="Int. J. Syst. Evol. Microbiol.">
        <title>The Global Catalogue of Microorganisms (GCM) 10K type strain sequencing project: providing services to taxonomists for standard genome sequencing and annotation.</title>
        <authorList>
            <consortium name="The Broad Institute Genomics Platform"/>
            <consortium name="The Broad Institute Genome Sequencing Center for Infectious Disease"/>
            <person name="Wu L."/>
            <person name="Ma J."/>
        </authorList>
    </citation>
    <scope>NUCLEOTIDE SEQUENCE [LARGE SCALE GENOMIC DNA]</scope>
    <source>
        <strain evidence="12">CGMCC 4.7132</strain>
    </source>
</reference>
<feature type="compositionally biased region" description="Pro residues" evidence="8">
    <location>
        <begin position="950"/>
        <end position="969"/>
    </location>
</feature>
<evidence type="ECO:0000256" key="4">
    <source>
        <dbReference type="ARBA" id="ARBA00022679"/>
    </source>
</evidence>
<feature type="region of interest" description="Disordered" evidence="8">
    <location>
        <begin position="950"/>
        <end position="1001"/>
    </location>
</feature>
<dbReference type="SUPFAM" id="SSF55048">
    <property type="entry name" value="Probable ACP-binding domain of malonyl-CoA ACP transacylase"/>
    <property type="match status" value="1"/>
</dbReference>
<keyword evidence="6" id="KW-0511">Multifunctional enzyme</keyword>
<keyword evidence="12" id="KW-1185">Reference proteome</keyword>
<dbReference type="InterPro" id="IPR020806">
    <property type="entry name" value="PKS_PP-bd"/>
</dbReference>
<evidence type="ECO:0000256" key="7">
    <source>
        <dbReference type="ARBA" id="ARBA00023315"/>
    </source>
</evidence>
<feature type="domain" description="Carrier" evidence="9">
    <location>
        <begin position="1006"/>
        <end position="1081"/>
    </location>
</feature>
<dbReference type="InterPro" id="IPR018201">
    <property type="entry name" value="Ketoacyl_synth_AS"/>
</dbReference>
<keyword evidence="3" id="KW-0597">Phosphoprotein</keyword>
<feature type="region of interest" description="Disordered" evidence="8">
    <location>
        <begin position="471"/>
        <end position="494"/>
    </location>
</feature>
<dbReference type="Gene3D" id="3.40.47.10">
    <property type="match status" value="1"/>
</dbReference>
<dbReference type="InterPro" id="IPR016035">
    <property type="entry name" value="Acyl_Trfase/lysoPLipase"/>
</dbReference>
<dbReference type="Pfam" id="PF02801">
    <property type="entry name" value="Ketoacyl-synt_C"/>
    <property type="match status" value="1"/>
</dbReference>
<evidence type="ECO:0000256" key="6">
    <source>
        <dbReference type="ARBA" id="ARBA00023268"/>
    </source>
</evidence>
<keyword evidence="2" id="KW-0596">Phosphopantetheine</keyword>
<dbReference type="PANTHER" id="PTHR43775">
    <property type="entry name" value="FATTY ACID SYNTHASE"/>
    <property type="match status" value="1"/>
</dbReference>
<protein>
    <submittedName>
        <fullName evidence="11">Type I polyketide synthase</fullName>
    </submittedName>
</protein>
<feature type="region of interest" description="Disordered" evidence="8">
    <location>
        <begin position="1084"/>
        <end position="1174"/>
    </location>
</feature>
<dbReference type="InterPro" id="IPR009081">
    <property type="entry name" value="PP-bd_ACP"/>
</dbReference>
<dbReference type="PROSITE" id="PS50075">
    <property type="entry name" value="CARRIER"/>
    <property type="match status" value="1"/>
</dbReference>
<dbReference type="InterPro" id="IPR014030">
    <property type="entry name" value="Ketoacyl_synth_N"/>
</dbReference>
<dbReference type="InterPro" id="IPR050091">
    <property type="entry name" value="PKS_NRPS_Biosynth_Enz"/>
</dbReference>
<evidence type="ECO:0000313" key="11">
    <source>
        <dbReference type="EMBL" id="MFC4533180.1"/>
    </source>
</evidence>
<dbReference type="SMART" id="SM00823">
    <property type="entry name" value="PKS_PP"/>
    <property type="match status" value="1"/>
</dbReference>
<dbReference type="Proteomes" id="UP001596004">
    <property type="component" value="Unassembled WGS sequence"/>
</dbReference>
<dbReference type="PANTHER" id="PTHR43775:SF51">
    <property type="entry name" value="INACTIVE PHENOLPHTHIOCEROL SYNTHESIS POLYKETIDE SYNTHASE TYPE I PKS1-RELATED"/>
    <property type="match status" value="1"/>
</dbReference>
<dbReference type="SMART" id="SM00825">
    <property type="entry name" value="PKS_KS"/>
    <property type="match status" value="1"/>
</dbReference>
<dbReference type="InterPro" id="IPR014031">
    <property type="entry name" value="Ketoacyl_synth_C"/>
</dbReference>
<evidence type="ECO:0000256" key="8">
    <source>
        <dbReference type="SAM" id="MobiDB-lite"/>
    </source>
</evidence>
<dbReference type="Pfam" id="PF22621">
    <property type="entry name" value="CurL-like_PKS_C"/>
    <property type="match status" value="1"/>
</dbReference>
<dbReference type="PROSITE" id="PS00606">
    <property type="entry name" value="KS3_1"/>
    <property type="match status" value="1"/>
</dbReference>
<gene>
    <name evidence="11" type="ORF">ACFO60_20600</name>
</gene>
<evidence type="ECO:0000256" key="5">
    <source>
        <dbReference type="ARBA" id="ARBA00023194"/>
    </source>
</evidence>
<dbReference type="Pfam" id="PF08990">
    <property type="entry name" value="Docking"/>
    <property type="match status" value="1"/>
</dbReference>
<comment type="cofactor">
    <cofactor evidence="1">
        <name>pantetheine 4'-phosphate</name>
        <dbReference type="ChEBI" id="CHEBI:47942"/>
    </cofactor>
</comment>
<dbReference type="Gene3D" id="3.40.50.1820">
    <property type="entry name" value="alpha/beta hydrolase"/>
    <property type="match status" value="1"/>
</dbReference>
<dbReference type="SUPFAM" id="SSF53901">
    <property type="entry name" value="Thiolase-like"/>
    <property type="match status" value="1"/>
</dbReference>
<dbReference type="InterPro" id="IPR001031">
    <property type="entry name" value="Thioesterase"/>
</dbReference>
<accession>A0ABV9CJ63</accession>
<dbReference type="SMART" id="SM00824">
    <property type="entry name" value="PKS_TE"/>
    <property type="match status" value="1"/>
</dbReference>
<comment type="caution">
    <text evidence="11">The sequence shown here is derived from an EMBL/GenBank/DDBJ whole genome shotgun (WGS) entry which is preliminary data.</text>
</comment>
<evidence type="ECO:0000259" key="9">
    <source>
        <dbReference type="PROSITE" id="PS50075"/>
    </source>
</evidence>
<feature type="domain" description="Ketosynthase family 3 (KS3)" evidence="10">
    <location>
        <begin position="44"/>
        <end position="468"/>
    </location>
</feature>
<dbReference type="SUPFAM" id="SSF52151">
    <property type="entry name" value="FabD/lysophospholipase-like"/>
    <property type="match status" value="1"/>
</dbReference>
<dbReference type="Pfam" id="PF00975">
    <property type="entry name" value="Thioesterase"/>
    <property type="match status" value="1"/>
</dbReference>
<dbReference type="InterPro" id="IPR015083">
    <property type="entry name" value="NorB/c/GfsB-D-like_docking"/>
</dbReference>
<name>A0ABV9CJ63_9ACTN</name>
<dbReference type="InterPro" id="IPR006162">
    <property type="entry name" value="Ppantetheine_attach_site"/>
</dbReference>
<dbReference type="Gene3D" id="3.40.366.10">
    <property type="entry name" value="Malonyl-Coenzyme A Acyl Carrier Protein, domain 2"/>
    <property type="match status" value="1"/>
</dbReference>
<dbReference type="Gene3D" id="3.30.70.3290">
    <property type="match status" value="1"/>
</dbReference>
<dbReference type="InterPro" id="IPR016036">
    <property type="entry name" value="Malonyl_transacylase_ACP-bd"/>
</dbReference>
<dbReference type="InterPro" id="IPR016039">
    <property type="entry name" value="Thiolase-like"/>
</dbReference>